<evidence type="ECO:0000313" key="8">
    <source>
        <dbReference type="Proteomes" id="UP000191024"/>
    </source>
</evidence>
<evidence type="ECO:0000313" key="7">
    <source>
        <dbReference type="EMBL" id="SCU77899.1"/>
    </source>
</evidence>
<feature type="coiled-coil region" evidence="4">
    <location>
        <begin position="946"/>
        <end position="1012"/>
    </location>
</feature>
<dbReference type="InterPro" id="IPR006953">
    <property type="entry name" value="Vesicle_Uso1_P115_head"/>
</dbReference>
<evidence type="ECO:0000256" key="2">
    <source>
        <dbReference type="ARBA" id="ARBA00023034"/>
    </source>
</evidence>
<feature type="coiled-coil region" evidence="4">
    <location>
        <begin position="1543"/>
        <end position="1570"/>
    </location>
</feature>
<feature type="domain" description="Vesicle tethering protein Uso1/P115-like head" evidence="6">
    <location>
        <begin position="365"/>
        <end position="693"/>
    </location>
</feature>
<sequence length="1620" mass="184335">MELIQGFIQPPKAQSVDETIPTLCDRVENATLISDRRSAVLGLKAFSRDYRETVIALGLKPLINVLKMDYMDDDMVKAIMETLLILFIRGEGQADLTRNWIALQSRVQNGKYPSPLLMKQEHERVDHLSLWIADFLTQSEEIIHLFLKFLEIDSFHIQLYAIQILEAVVATRPIRAREAIISQPVGISTLVSMLDNAHEPVRDEAILLLMAVVNDNNHIQKLLAFQNIFERLFAIVEEEGGLRGSLVVSDCLSLIINILKYNSSNQDLFLEGQNLSQLARILNEPLGDDEFYWNDQRVFNIQNVLAIIKLTVDPESTKTPQHQQILFNSHILMIILRLAFFESTPNSVRPMTLLTAADIVRDDKVMQESLRTLDVPYFDPTLSSGVSGTSTSEFVQPLPDLLLGWALLANSVHTFELRKASLELLKAYLYNNHDLKEGLLKAQIQNYKRLNVLADDNVGADLDQDLDATHQKNTNVFQTLLEYDPDIKLNPYKLFFVVDLLLFMFSDDRDFGLRKLVQNIQSGDQEAGEEVLCSIQTICELLVTSLSMSDPRISFSYLSLLIFWLFGDTGAVNDFLLSKSVLNTLITYSSHLEEGNITLKCLATMLLGVAYEFSLAESSMPREKLYNLMTKSIGRDNYYFKIKRLKDDPLLFASSYNHKDESTEIDETGLPKVYFSIYFQQLVIDNFYRILTAMKRSPDICAAVKLTFEELDDLQTKNSALHKKEAELTDTIAILQQNLKELAEQFESSARQVEKNREQFLSLEREKHNSEEKLAQITKKHEGLTEEMRRVNAELDRKNDSLKDLQCQLNEAIDSLRTTEKNLELLEKDKTQAESGVNKLTRELMNLSKEQQRFTSESRKTEKELRDASGKQSEEIKSLRAELSKNQKKLKELEELKSTAIKKSEQLAQEKLTLEKNLDESHSKSEGQSVLISKLTDKLKWIAGVRAELEKDHSNLLEELAVLKAENEKKFDSLNSELQSLEARCKAQAAEIHALEGTKSSLQAQLDESLEKRQDDSDQLSILHQEVSALSSKSNDFEKVKKVLDDKASSLASENEGLKNKIIDLHNDIDKSKSRISDLESKISLQGQENHLKTTELSDLKATLQKLNSEKADQDDLRKKLAKELDDATNLHKNLESQLQTLTLERDTIANESSGVKGQLSSLNSEIESTRDELVSANDTITDLTAKLDAAQNTLRDANSEIAKEESKRNELERRVEDAKTKAENQKKVYEALKAETLEARLSLEQDLSASQEKLREKTKELEMERKFITENSSDLAQEYSTKVSLLEGTLKSHQDISDSAAKESKGRIVDLEKRCQKTSAERESLNEKLIQSESKVADINKKLTINQKKLEEVEGQLQALKKEHQEIQEVRIKALEQKQKESERLSKEVQRLKDVIVNEKKSSQDLNGALVTKDREIESLRRELESISTQSKEQSEKNDVTVQRLENQLRENDQEKAARENHVNHLSGELNDRDEKLRDLEAQLQNLRRSAAATKHSANLNEETLGRSAKGSDTSIEHTLFDNESIQPKFFSHNGKIEPDSLESSNEDCLALKNKVQKLSEEIDYWKQQAQGKGELDDLLLLVSELDSKNSRYRQKLLDLDVELSSEGSAEEEDDEDDD</sequence>
<dbReference type="STRING" id="1230905.A0A1G4IMR4"/>
<gene>
    <name evidence="7" type="ORF">LAMI_0A02718G</name>
</gene>
<proteinExistence type="predicted"/>
<feature type="compositionally biased region" description="Basic and acidic residues" evidence="5">
    <location>
        <begin position="850"/>
        <end position="875"/>
    </location>
</feature>
<dbReference type="EMBL" id="LT598462">
    <property type="protein sequence ID" value="SCU77899.1"/>
    <property type="molecule type" value="Genomic_DNA"/>
</dbReference>
<feature type="compositionally biased region" description="Basic and acidic residues" evidence="5">
    <location>
        <begin position="1451"/>
        <end position="1464"/>
    </location>
</feature>
<name>A0A1G4IMR4_9SACH</name>
<dbReference type="Gene3D" id="1.10.287.1490">
    <property type="match status" value="1"/>
</dbReference>
<dbReference type="PANTHER" id="PTHR10013">
    <property type="entry name" value="GENERAL VESICULAR TRANSPORT FACTOR P115"/>
    <property type="match status" value="1"/>
</dbReference>
<evidence type="ECO:0000256" key="3">
    <source>
        <dbReference type="ARBA" id="ARBA00023054"/>
    </source>
</evidence>
<dbReference type="GO" id="GO:0048280">
    <property type="term" value="P:vesicle fusion with Golgi apparatus"/>
    <property type="evidence" value="ECO:0007669"/>
    <property type="project" value="InterPro"/>
</dbReference>
<dbReference type="GO" id="GO:0005783">
    <property type="term" value="C:endoplasmic reticulum"/>
    <property type="evidence" value="ECO:0007669"/>
    <property type="project" value="TreeGrafter"/>
</dbReference>
<dbReference type="InterPro" id="IPR016024">
    <property type="entry name" value="ARM-type_fold"/>
</dbReference>
<evidence type="ECO:0000256" key="1">
    <source>
        <dbReference type="ARBA" id="ARBA00004555"/>
    </source>
</evidence>
<feature type="region of interest" description="Disordered" evidence="5">
    <location>
        <begin position="1451"/>
        <end position="1476"/>
    </location>
</feature>
<keyword evidence="8" id="KW-1185">Reference proteome</keyword>
<dbReference type="GO" id="GO:0012507">
    <property type="term" value="C:ER to Golgi transport vesicle membrane"/>
    <property type="evidence" value="ECO:0007669"/>
    <property type="project" value="TreeGrafter"/>
</dbReference>
<reference evidence="7 8" key="1">
    <citation type="submission" date="2016-03" db="EMBL/GenBank/DDBJ databases">
        <authorList>
            <person name="Devillers H."/>
        </authorList>
    </citation>
    <scope>NUCLEOTIDE SEQUENCE [LARGE SCALE GENOMIC DNA]</scope>
    <source>
        <strain evidence="7">CBS 11717</strain>
    </source>
</reference>
<dbReference type="Pfam" id="PF04869">
    <property type="entry name" value="Uso1_p115_head"/>
    <property type="match status" value="1"/>
</dbReference>
<dbReference type="Gene3D" id="1.25.10.10">
    <property type="entry name" value="Leucine-rich Repeat Variant"/>
    <property type="match status" value="1"/>
</dbReference>
<evidence type="ECO:0000256" key="5">
    <source>
        <dbReference type="SAM" id="MobiDB-lite"/>
    </source>
</evidence>
<dbReference type="GO" id="GO:0048211">
    <property type="term" value="P:Golgi vesicle docking"/>
    <property type="evidence" value="ECO:0007669"/>
    <property type="project" value="TreeGrafter"/>
</dbReference>
<dbReference type="Proteomes" id="UP000191024">
    <property type="component" value="Chromosome A"/>
</dbReference>
<dbReference type="GO" id="GO:0005795">
    <property type="term" value="C:Golgi stack"/>
    <property type="evidence" value="ECO:0007669"/>
    <property type="project" value="TreeGrafter"/>
</dbReference>
<keyword evidence="2" id="KW-0333">Golgi apparatus</keyword>
<accession>A0A1G4IMR4</accession>
<dbReference type="GO" id="GO:0006886">
    <property type="term" value="P:intracellular protein transport"/>
    <property type="evidence" value="ECO:0007669"/>
    <property type="project" value="InterPro"/>
</dbReference>
<feature type="region of interest" description="Disordered" evidence="5">
    <location>
        <begin position="847"/>
        <end position="875"/>
    </location>
</feature>
<dbReference type="InterPro" id="IPR011989">
    <property type="entry name" value="ARM-like"/>
</dbReference>
<dbReference type="GO" id="GO:0000139">
    <property type="term" value="C:Golgi membrane"/>
    <property type="evidence" value="ECO:0007669"/>
    <property type="project" value="InterPro"/>
</dbReference>
<dbReference type="OrthoDB" id="198977at2759"/>
<protein>
    <submittedName>
        <fullName evidence="7">LAMI_0A02718g1_1</fullName>
    </submittedName>
</protein>
<keyword evidence="3 4" id="KW-0175">Coiled coil</keyword>
<dbReference type="SUPFAM" id="SSF48371">
    <property type="entry name" value="ARM repeat"/>
    <property type="match status" value="1"/>
</dbReference>
<dbReference type="PANTHER" id="PTHR10013:SF0">
    <property type="entry name" value="GENERAL VESICULAR TRANSPORT FACTOR P115"/>
    <property type="match status" value="1"/>
</dbReference>
<feature type="coiled-coil region" evidence="4">
    <location>
        <begin position="1041"/>
        <end position="1272"/>
    </location>
</feature>
<dbReference type="GO" id="GO:0006888">
    <property type="term" value="P:endoplasmic reticulum to Golgi vesicle-mediated transport"/>
    <property type="evidence" value="ECO:0007669"/>
    <property type="project" value="TreeGrafter"/>
</dbReference>
<comment type="subcellular location">
    <subcellularLocation>
        <location evidence="1">Golgi apparatus</location>
    </subcellularLocation>
</comment>
<dbReference type="InterPro" id="IPR024095">
    <property type="entry name" value="Vesicle_P115"/>
</dbReference>
<evidence type="ECO:0000259" key="6">
    <source>
        <dbReference type="Pfam" id="PF04869"/>
    </source>
</evidence>
<evidence type="ECO:0000256" key="4">
    <source>
        <dbReference type="SAM" id="Coils"/>
    </source>
</evidence>
<feature type="region of interest" description="Disordered" evidence="5">
    <location>
        <begin position="1490"/>
        <end position="1514"/>
    </location>
</feature>
<organism evidence="7 8">
    <name type="scientific">Lachancea mirantina</name>
    <dbReference type="NCBI Taxonomy" id="1230905"/>
    <lineage>
        <taxon>Eukaryota</taxon>
        <taxon>Fungi</taxon>
        <taxon>Dikarya</taxon>
        <taxon>Ascomycota</taxon>
        <taxon>Saccharomycotina</taxon>
        <taxon>Saccharomycetes</taxon>
        <taxon>Saccharomycetales</taxon>
        <taxon>Saccharomycetaceae</taxon>
        <taxon>Lachancea</taxon>
    </lineage>
</organism>